<dbReference type="Proteomes" id="UP000593626">
    <property type="component" value="Chromosome"/>
</dbReference>
<dbReference type="InterPro" id="IPR036866">
    <property type="entry name" value="RibonucZ/Hydroxyglut_hydro"/>
</dbReference>
<protein>
    <submittedName>
        <fullName evidence="2">MBL fold metallo-hydrolase</fullName>
    </submittedName>
</protein>
<dbReference type="SUPFAM" id="SSF56281">
    <property type="entry name" value="Metallo-hydrolase/oxidoreductase"/>
    <property type="match status" value="1"/>
</dbReference>
<accession>A0A7S8HGG2</accession>
<dbReference type="RefSeq" id="WP_239672552.1">
    <property type="nucleotide sequence ID" value="NZ_CP049742.1"/>
</dbReference>
<evidence type="ECO:0000313" key="2">
    <source>
        <dbReference type="EMBL" id="QPC47873.1"/>
    </source>
</evidence>
<feature type="domain" description="Metallo-beta-lactamase" evidence="1">
    <location>
        <begin position="24"/>
        <end position="222"/>
    </location>
</feature>
<dbReference type="Gene3D" id="3.60.15.10">
    <property type="entry name" value="Ribonuclease Z/Hydroxyacylglutathione hydrolase-like"/>
    <property type="match status" value="1"/>
</dbReference>
<evidence type="ECO:0000313" key="3">
    <source>
        <dbReference type="Proteomes" id="UP000593626"/>
    </source>
</evidence>
<evidence type="ECO:0000259" key="1">
    <source>
        <dbReference type="SMART" id="SM00849"/>
    </source>
</evidence>
<dbReference type="SMART" id="SM00849">
    <property type="entry name" value="Lactamase_B"/>
    <property type="match status" value="1"/>
</dbReference>
<keyword evidence="2" id="KW-0378">Hydrolase</keyword>
<dbReference type="AlphaFoldDB" id="A0A7S8HGG2"/>
<dbReference type="PANTHER" id="PTHR42951">
    <property type="entry name" value="METALLO-BETA-LACTAMASE DOMAIN-CONTAINING"/>
    <property type="match status" value="1"/>
</dbReference>
<sequence length="288" mass="33040">MEQKLVTLSDRITYLTPVARTDRPILMTITGEKHTLLIDAGNSVAHAELFMKKLKEAGKSLPDMLVLTHWHWDHILGLPAFQIPSISTEDTKNEMEKMVHYKWDDTSLDERVKTGEEIEFCAKAIKEEFKGNRNIHVSLPTITFENELTLDLGGVTCVLKQVGGDHSPDGLVVYVKEDKLVFLADSIAPNLYAPNWRYTSEKTRILLNNLDEFDAETYVISHWQPVAKEVIKTEITLLRTLCDLVEKYQGKKDMITKALENKYERELTNEELDNVTYFVNGYEDALDY</sequence>
<dbReference type="InterPro" id="IPR001279">
    <property type="entry name" value="Metallo-B-lactamas"/>
</dbReference>
<organism evidence="2 3">
    <name type="scientific">Mangrovibacillus cuniculi</name>
    <dbReference type="NCBI Taxonomy" id="2593652"/>
    <lineage>
        <taxon>Bacteria</taxon>
        <taxon>Bacillati</taxon>
        <taxon>Bacillota</taxon>
        <taxon>Bacilli</taxon>
        <taxon>Bacillales</taxon>
        <taxon>Bacillaceae</taxon>
        <taxon>Mangrovibacillus</taxon>
    </lineage>
</organism>
<keyword evidence="3" id="KW-1185">Reference proteome</keyword>
<dbReference type="InterPro" id="IPR050855">
    <property type="entry name" value="NDM-1-like"/>
</dbReference>
<gene>
    <name evidence="2" type="ORF">G8O30_13340</name>
</gene>
<name>A0A7S8HGG2_9BACI</name>
<dbReference type="Pfam" id="PF00753">
    <property type="entry name" value="Lactamase_B"/>
    <property type="match status" value="1"/>
</dbReference>
<reference evidence="2 3" key="1">
    <citation type="submission" date="2019-07" db="EMBL/GenBank/DDBJ databases">
        <title>Genome sequence of 2 isolates from Red Sea Mangroves.</title>
        <authorList>
            <person name="Sefrji F."/>
            <person name="Michoud G."/>
            <person name="Merlino G."/>
            <person name="Daffonchio D."/>
        </authorList>
    </citation>
    <scope>NUCLEOTIDE SEQUENCE [LARGE SCALE GENOMIC DNA]</scope>
    <source>
        <strain evidence="2 3">R1DC41</strain>
    </source>
</reference>
<dbReference type="EMBL" id="CP049742">
    <property type="protein sequence ID" value="QPC47873.1"/>
    <property type="molecule type" value="Genomic_DNA"/>
</dbReference>
<proteinExistence type="predicted"/>
<dbReference type="KEGG" id="mcui:G8O30_13340"/>
<dbReference type="GO" id="GO:0016787">
    <property type="term" value="F:hydrolase activity"/>
    <property type="evidence" value="ECO:0007669"/>
    <property type="project" value="UniProtKB-KW"/>
</dbReference>
<dbReference type="PANTHER" id="PTHR42951:SF4">
    <property type="entry name" value="ACYL-COENZYME A THIOESTERASE MBLAC2"/>
    <property type="match status" value="1"/>
</dbReference>